<evidence type="ECO:0000256" key="1">
    <source>
        <dbReference type="SAM" id="Phobius"/>
    </source>
</evidence>
<keyword evidence="3" id="KW-1185">Reference proteome</keyword>
<protein>
    <submittedName>
        <fullName evidence="2">Uncharacterized protein</fullName>
    </submittedName>
</protein>
<dbReference type="AlphaFoldDB" id="A0A6A4Q9Q0"/>
<proteinExistence type="predicted"/>
<evidence type="ECO:0000313" key="3">
    <source>
        <dbReference type="Proteomes" id="UP000447434"/>
    </source>
</evidence>
<reference evidence="3" key="1">
    <citation type="journal article" date="2020" name="Nat. Commun.">
        <title>Genome sequence of the cluster root forming white lupin.</title>
        <authorList>
            <person name="Hufnagel B."/>
            <person name="Marques A."/>
            <person name="Soriano A."/>
            <person name="Marques L."/>
            <person name="Divol F."/>
            <person name="Doumas P."/>
            <person name="Sallet E."/>
            <person name="Mancinotti D."/>
            <person name="Carrere S."/>
            <person name="Marande W."/>
            <person name="Arribat S."/>
            <person name="Keller J."/>
            <person name="Huneau C."/>
            <person name="Blein T."/>
            <person name="Aime D."/>
            <person name="Laguerre M."/>
            <person name="Taylor J."/>
            <person name="Schubert V."/>
            <person name="Nelson M."/>
            <person name="Geu-Flores F."/>
            <person name="Crespi M."/>
            <person name="Gallardo-Guerrero K."/>
            <person name="Delaux P.-M."/>
            <person name="Salse J."/>
            <person name="Berges H."/>
            <person name="Guyot R."/>
            <person name="Gouzy J."/>
            <person name="Peret B."/>
        </authorList>
    </citation>
    <scope>NUCLEOTIDE SEQUENCE [LARGE SCALE GENOMIC DNA]</scope>
    <source>
        <strain evidence="3">cv. Amiga</strain>
    </source>
</reference>
<dbReference type="EMBL" id="WOCE01000007">
    <property type="protein sequence ID" value="KAE9610657.1"/>
    <property type="molecule type" value="Genomic_DNA"/>
</dbReference>
<gene>
    <name evidence="2" type="ORF">Lalb_Chr07g0188941</name>
</gene>
<accession>A0A6A4Q9Q0</accession>
<comment type="caution">
    <text evidence="2">The sequence shown here is derived from an EMBL/GenBank/DDBJ whole genome shotgun (WGS) entry which is preliminary data.</text>
</comment>
<keyword evidence="1" id="KW-1133">Transmembrane helix</keyword>
<dbReference type="Proteomes" id="UP000447434">
    <property type="component" value="Chromosome 7"/>
</dbReference>
<evidence type="ECO:0000313" key="2">
    <source>
        <dbReference type="EMBL" id="KAE9610657.1"/>
    </source>
</evidence>
<organism evidence="2 3">
    <name type="scientific">Lupinus albus</name>
    <name type="common">White lupine</name>
    <name type="synonym">Lupinus termis</name>
    <dbReference type="NCBI Taxonomy" id="3870"/>
    <lineage>
        <taxon>Eukaryota</taxon>
        <taxon>Viridiplantae</taxon>
        <taxon>Streptophyta</taxon>
        <taxon>Embryophyta</taxon>
        <taxon>Tracheophyta</taxon>
        <taxon>Spermatophyta</taxon>
        <taxon>Magnoliopsida</taxon>
        <taxon>eudicotyledons</taxon>
        <taxon>Gunneridae</taxon>
        <taxon>Pentapetalae</taxon>
        <taxon>rosids</taxon>
        <taxon>fabids</taxon>
        <taxon>Fabales</taxon>
        <taxon>Fabaceae</taxon>
        <taxon>Papilionoideae</taxon>
        <taxon>50 kb inversion clade</taxon>
        <taxon>genistoids sensu lato</taxon>
        <taxon>core genistoids</taxon>
        <taxon>Genisteae</taxon>
        <taxon>Lupinus</taxon>
    </lineage>
</organism>
<sequence length="53" mass="6147">MFDSSVANVDREVDHFAVTMDHLRLQPLKTKKPLLRMMLYVSLSFTGIGFYIN</sequence>
<keyword evidence="1" id="KW-0472">Membrane</keyword>
<name>A0A6A4Q9Q0_LUPAL</name>
<keyword evidence="1" id="KW-0812">Transmembrane</keyword>
<feature type="transmembrane region" description="Helical" evidence="1">
    <location>
        <begin position="34"/>
        <end position="52"/>
    </location>
</feature>